<evidence type="ECO:0000259" key="8">
    <source>
        <dbReference type="Pfam" id="PF21269"/>
    </source>
</evidence>
<feature type="domain" description="Glycosyl transferase family 1" evidence="7">
    <location>
        <begin position="217"/>
        <end position="383"/>
    </location>
</feature>
<dbReference type="SUPFAM" id="SSF53756">
    <property type="entry name" value="UDP-Glycosyltransferase/glycogen phosphorylase"/>
    <property type="match status" value="1"/>
</dbReference>
<evidence type="ECO:0000256" key="5">
    <source>
        <dbReference type="ARBA" id="ARBA00022679"/>
    </source>
</evidence>
<keyword evidence="4" id="KW-0328">Glycosyltransferase</keyword>
<dbReference type="InterPro" id="IPR049438">
    <property type="entry name" value="TreT_GT1"/>
</dbReference>
<dbReference type="Pfam" id="PF21269">
    <property type="entry name" value="TreT_GT1"/>
    <property type="match status" value="1"/>
</dbReference>
<dbReference type="PANTHER" id="PTHR47779">
    <property type="entry name" value="SYNTHASE (CCG-9), PUTATIVE (AFU_ORTHOLOGUE AFUA_3G12100)-RELATED"/>
    <property type="match status" value="1"/>
</dbReference>
<dbReference type="Pfam" id="PF00534">
    <property type="entry name" value="Glycos_transf_1"/>
    <property type="match status" value="1"/>
</dbReference>
<dbReference type="Proteomes" id="UP000078532">
    <property type="component" value="Unassembled WGS sequence"/>
</dbReference>
<protein>
    <submittedName>
        <fullName evidence="9">Glycosyl transferase family 1</fullName>
    </submittedName>
</protein>
<dbReference type="AlphaFoldDB" id="A0A1B7LID1"/>
<evidence type="ECO:0000313" key="10">
    <source>
        <dbReference type="Proteomes" id="UP000078532"/>
    </source>
</evidence>
<feature type="domain" description="Trehalose synthase N-terminal" evidence="8">
    <location>
        <begin position="42"/>
        <end position="184"/>
    </location>
</feature>
<comment type="caution">
    <text evidence="9">The sequence shown here is derived from an EMBL/GenBank/DDBJ whole genome shotgun (WGS) entry which is preliminary data.</text>
</comment>
<dbReference type="GO" id="GO:0006006">
    <property type="term" value="P:glucose metabolic process"/>
    <property type="evidence" value="ECO:0007669"/>
    <property type="project" value="UniProtKB-KW"/>
</dbReference>
<sequence length="412" mass="45732">MKTWKGKRQLAKLEDYEPVIGKERVAAIRELAVPLQGVVIQHINSTAVGGGVAEILKRLVPLMEDVGLVPRWDVLRGTDEFFSITKLFHNAFHGQPVEINECMFDTYREVSRQNFDLVDTTAGFVVLHDQQPLGLAGLRPGHPGDWLWYCHIDPVDVDLRLWDFLRGYAARCDGAVYHLPEYVKELGNRVYVMPPSIDPLSEKNRDVDEEERRTVLARLGVPGDLPLVVQVSRFDRLKDPVGVIRSFRMVRDQVPCRLVLAGGGAGDDPQGLQVLEEVRREAAGDPDIMVLELAPDADLEINVLQRSAAVIVQKSVREGFGLTVTEAMWKSRPVVATPVGGIRIQVLHEETGLAAAGDQSVAEAVVRILKNPGLAAAMGRAGHELVRRNFIIPVYLERWLGMLAAERSLICT</sequence>
<keyword evidence="10" id="KW-1185">Reference proteome</keyword>
<evidence type="ECO:0000256" key="6">
    <source>
        <dbReference type="ARBA" id="ARBA00023277"/>
    </source>
</evidence>
<dbReference type="InterPro" id="IPR052078">
    <property type="entry name" value="Trehalose_Metab_GTase"/>
</dbReference>
<organism evidence="9 10">
    <name type="scientific">Desulfotomaculum copahuensis</name>
    <dbReference type="NCBI Taxonomy" id="1838280"/>
    <lineage>
        <taxon>Bacteria</taxon>
        <taxon>Bacillati</taxon>
        <taxon>Bacillota</taxon>
        <taxon>Clostridia</taxon>
        <taxon>Eubacteriales</taxon>
        <taxon>Desulfotomaculaceae</taxon>
        <taxon>Desulfotomaculum</taxon>
    </lineage>
</organism>
<comment type="similarity">
    <text evidence="1">Belongs to the glycosyltransferase group 1 family. Glycosyltransferase 4 subfamily.</text>
</comment>
<dbReference type="Gene3D" id="3.40.50.2000">
    <property type="entry name" value="Glycogen Phosphorylase B"/>
    <property type="match status" value="2"/>
</dbReference>
<keyword evidence="5 9" id="KW-0808">Transferase</keyword>
<dbReference type="STRING" id="1838280.A6M21_16875"/>
<name>A0A1B7LID1_9FIRM</name>
<dbReference type="EMBL" id="LYVF01000031">
    <property type="protein sequence ID" value="OAT86322.1"/>
    <property type="molecule type" value="Genomic_DNA"/>
</dbReference>
<evidence type="ECO:0000256" key="1">
    <source>
        <dbReference type="ARBA" id="ARBA00009481"/>
    </source>
</evidence>
<evidence type="ECO:0000256" key="3">
    <source>
        <dbReference type="ARBA" id="ARBA00022526"/>
    </source>
</evidence>
<keyword evidence="6" id="KW-0119">Carbohydrate metabolism</keyword>
<gene>
    <name evidence="9" type="ORF">A6M21_16875</name>
</gene>
<evidence type="ECO:0000256" key="2">
    <source>
        <dbReference type="ARBA" id="ARBA00011738"/>
    </source>
</evidence>
<evidence type="ECO:0000313" key="9">
    <source>
        <dbReference type="EMBL" id="OAT86322.1"/>
    </source>
</evidence>
<dbReference type="PANTHER" id="PTHR47779:SF1">
    <property type="entry name" value="SYNTHASE (CCG-9), PUTATIVE (AFU_ORTHOLOGUE AFUA_3G12100)-RELATED"/>
    <property type="match status" value="1"/>
</dbReference>
<evidence type="ECO:0000259" key="7">
    <source>
        <dbReference type="Pfam" id="PF00534"/>
    </source>
</evidence>
<reference evidence="9 10" key="1">
    <citation type="submission" date="2016-04" db="EMBL/GenBank/DDBJ databases">
        <authorList>
            <person name="Evans L.H."/>
            <person name="Alamgir A."/>
            <person name="Owens N."/>
            <person name="Weber N.D."/>
            <person name="Virtaneva K."/>
            <person name="Barbian K."/>
            <person name="Babar A."/>
            <person name="Rosenke K."/>
        </authorList>
    </citation>
    <scope>NUCLEOTIDE SEQUENCE [LARGE SCALE GENOMIC DNA]</scope>
    <source>
        <strain evidence="9 10">LMa1</strain>
    </source>
</reference>
<evidence type="ECO:0000256" key="4">
    <source>
        <dbReference type="ARBA" id="ARBA00022676"/>
    </source>
</evidence>
<dbReference type="GO" id="GO:0016757">
    <property type="term" value="F:glycosyltransferase activity"/>
    <property type="evidence" value="ECO:0007669"/>
    <property type="project" value="UniProtKB-KW"/>
</dbReference>
<proteinExistence type="inferred from homology"/>
<comment type="subunit">
    <text evidence="2">Homodimer.</text>
</comment>
<accession>A0A1B7LID1</accession>
<dbReference type="InterPro" id="IPR001296">
    <property type="entry name" value="Glyco_trans_1"/>
</dbReference>
<keyword evidence="3" id="KW-0313">Glucose metabolism</keyword>